<gene>
    <name evidence="8 12" type="primary">bamA</name>
    <name evidence="12" type="ORF">ACFOES_05875</name>
</gene>
<keyword evidence="4 8" id="KW-0732">Signal</keyword>
<name>A0ABV7AE34_9RHOB</name>
<dbReference type="PANTHER" id="PTHR12815">
    <property type="entry name" value="SORTING AND ASSEMBLY MACHINERY SAMM50 PROTEIN FAMILY MEMBER"/>
    <property type="match status" value="1"/>
</dbReference>
<comment type="function">
    <text evidence="8">Part of the outer membrane protein assembly complex, which is involved in assembly and insertion of beta-barrel proteins into the outer membrane.</text>
</comment>
<comment type="similarity">
    <text evidence="8">Belongs to the BamA family.</text>
</comment>
<keyword evidence="13" id="KW-1185">Reference proteome</keyword>
<evidence type="ECO:0000313" key="13">
    <source>
        <dbReference type="Proteomes" id="UP001595443"/>
    </source>
</evidence>
<accession>A0ABV7AE34</accession>
<dbReference type="Gene3D" id="3.10.20.310">
    <property type="entry name" value="membrane protein fhac"/>
    <property type="match status" value="5"/>
</dbReference>
<dbReference type="InterPro" id="IPR034746">
    <property type="entry name" value="POTRA"/>
</dbReference>
<dbReference type="PROSITE" id="PS51779">
    <property type="entry name" value="POTRA"/>
    <property type="match status" value="3"/>
</dbReference>
<proteinExistence type="inferred from homology"/>
<feature type="domain" description="POTRA" evidence="11">
    <location>
        <begin position="116"/>
        <end position="193"/>
    </location>
</feature>
<keyword evidence="5 8" id="KW-0677">Repeat</keyword>
<evidence type="ECO:0000313" key="12">
    <source>
        <dbReference type="EMBL" id="MFC2967614.1"/>
    </source>
</evidence>
<comment type="subunit">
    <text evidence="8">Part of the Bam complex.</text>
</comment>
<dbReference type="Gene3D" id="2.40.160.50">
    <property type="entry name" value="membrane protein fhac: a member of the omp85/tpsb transporter family"/>
    <property type="match status" value="1"/>
</dbReference>
<feature type="transmembrane region" description="Helical" evidence="10">
    <location>
        <begin position="17"/>
        <end position="38"/>
    </location>
</feature>
<protein>
    <recommendedName>
        <fullName evidence="8 9">Outer membrane protein assembly factor BamA</fullName>
    </recommendedName>
</protein>
<evidence type="ECO:0000259" key="11">
    <source>
        <dbReference type="PROSITE" id="PS51779"/>
    </source>
</evidence>
<dbReference type="InterPro" id="IPR039910">
    <property type="entry name" value="D15-like"/>
</dbReference>
<organism evidence="12 13">
    <name type="scientific">Acidimangrovimonas pyrenivorans</name>
    <dbReference type="NCBI Taxonomy" id="2030798"/>
    <lineage>
        <taxon>Bacteria</taxon>
        <taxon>Pseudomonadati</taxon>
        <taxon>Pseudomonadota</taxon>
        <taxon>Alphaproteobacteria</taxon>
        <taxon>Rhodobacterales</taxon>
        <taxon>Paracoccaceae</taxon>
        <taxon>Acidimangrovimonas</taxon>
    </lineage>
</organism>
<dbReference type="Pfam" id="PF01103">
    <property type="entry name" value="Omp85"/>
    <property type="match status" value="1"/>
</dbReference>
<evidence type="ECO:0000256" key="8">
    <source>
        <dbReference type="HAMAP-Rule" id="MF_01430"/>
    </source>
</evidence>
<dbReference type="Pfam" id="PF07244">
    <property type="entry name" value="POTRA"/>
    <property type="match status" value="5"/>
</dbReference>
<keyword evidence="2 8" id="KW-1134">Transmembrane beta strand</keyword>
<evidence type="ECO:0000256" key="1">
    <source>
        <dbReference type="ARBA" id="ARBA00004370"/>
    </source>
</evidence>
<keyword evidence="3 8" id="KW-0812">Transmembrane</keyword>
<sequence length="780" mass="86320">MQVTSGRKTTRNARRGALLNTLVISFFLVLAMVCAWGVTPAQAQAQDYRFTAVRVEGNQRIEPGTILSYAGIKRGATISGADLNDAYQRIAQSGLFQQVDLVPQGNTLVIKVKEYPIINVINFEGNKRYKDDQLAKVIKSQSRKVYSPAQAEADAATLTDFYRANSRYAARITPKIIHRSDNRVDLVFEIQEGRITEIHRVSFIGNRAYSDRRLRQVIETKQAGLLHQLISKDSYLAERLTQDKQKLKDFYLSRGYIDFQVLDVTSSMARNRNSFFLTFKVQEGLSYRFGKITAASEVHGLDAKDFQAALRIKPGQTYSPTIVQYNVERLENLALAKGLNFIRVEPRVARNDRNQTLDIAFTLVKGPRLFVQRIDIQGNNTTLDRVIRRQFHTVEGDPFNPRAIRAASDRIKALGFFSDVQVTTKPGTAKDQVIIDTNVTEQPTGSLSFGVSYGVDAGAGVALSFSESNFLGRGQSLKASINSGVDNATSSITFVEPALLGRDLQFSFGAQYATSSYNNNYYDTKTISVTPGIEFPISENGRLGLHYRIAQDKMSNVDNGVATPSILTNEVGTKLTSIIGYRYSYDTRRTGLNPNAGVLLSFGQDFAGVGGDNRYIRTSAAAKAEKKVAREEVTLRASLEGGVLTMLKGDSRAVDRYFGTGKILGFKANGIGPRDLNATNQDALGGNMFAVARVEAEFPLGLPTEYGIRGGVFFNAGSVWGLDNTYGQTIDTSMHLRSAIGFSIFWDTPIGPLRFNFSRALQKQSYDQVRNFDLMISTQF</sequence>
<feature type="domain" description="POTRA" evidence="11">
    <location>
        <begin position="48"/>
        <end position="115"/>
    </location>
</feature>
<evidence type="ECO:0000256" key="7">
    <source>
        <dbReference type="ARBA" id="ARBA00023237"/>
    </source>
</evidence>
<dbReference type="PANTHER" id="PTHR12815:SF23">
    <property type="entry name" value="OUTER MEMBRANE PROTEIN ASSEMBLY FACTOR BAMA"/>
    <property type="match status" value="1"/>
</dbReference>
<dbReference type="HAMAP" id="MF_01430">
    <property type="entry name" value="OM_assembly_BamA"/>
    <property type="match status" value="1"/>
</dbReference>
<dbReference type="PIRSF" id="PIRSF006076">
    <property type="entry name" value="OM_assembly_OMP85"/>
    <property type="match status" value="1"/>
</dbReference>
<dbReference type="InterPro" id="IPR010827">
    <property type="entry name" value="BamA/TamA_POTRA"/>
</dbReference>
<feature type="domain" description="POTRA" evidence="11">
    <location>
        <begin position="369"/>
        <end position="442"/>
    </location>
</feature>
<comment type="subcellular location">
    <subcellularLocation>
        <location evidence="8">Cell outer membrane</location>
    </subcellularLocation>
    <subcellularLocation>
        <location evidence="1">Membrane</location>
    </subcellularLocation>
</comment>
<evidence type="ECO:0000256" key="6">
    <source>
        <dbReference type="ARBA" id="ARBA00023136"/>
    </source>
</evidence>
<keyword evidence="7 8" id="KW-0998">Cell outer membrane</keyword>
<dbReference type="EMBL" id="JBHRSK010000004">
    <property type="protein sequence ID" value="MFC2967614.1"/>
    <property type="molecule type" value="Genomic_DNA"/>
</dbReference>
<dbReference type="NCBIfam" id="TIGR03303">
    <property type="entry name" value="OM_YaeT"/>
    <property type="match status" value="1"/>
</dbReference>
<dbReference type="InterPro" id="IPR000184">
    <property type="entry name" value="Bac_surfAg_D15"/>
</dbReference>
<evidence type="ECO:0000256" key="5">
    <source>
        <dbReference type="ARBA" id="ARBA00022737"/>
    </source>
</evidence>
<dbReference type="RefSeq" id="WP_377832265.1">
    <property type="nucleotide sequence ID" value="NZ_JBHRSK010000004.1"/>
</dbReference>
<keyword evidence="10" id="KW-1133">Transmembrane helix</keyword>
<evidence type="ECO:0000256" key="2">
    <source>
        <dbReference type="ARBA" id="ARBA00022452"/>
    </source>
</evidence>
<dbReference type="Proteomes" id="UP001595443">
    <property type="component" value="Unassembled WGS sequence"/>
</dbReference>
<comment type="caution">
    <text evidence="12">The sequence shown here is derived from an EMBL/GenBank/DDBJ whole genome shotgun (WGS) entry which is preliminary data.</text>
</comment>
<evidence type="ECO:0000256" key="10">
    <source>
        <dbReference type="SAM" id="Phobius"/>
    </source>
</evidence>
<keyword evidence="6 8" id="KW-0472">Membrane</keyword>
<dbReference type="InterPro" id="IPR023707">
    <property type="entry name" value="OM_assembly_BamA"/>
</dbReference>
<evidence type="ECO:0000256" key="3">
    <source>
        <dbReference type="ARBA" id="ARBA00022692"/>
    </source>
</evidence>
<evidence type="ECO:0000256" key="9">
    <source>
        <dbReference type="NCBIfam" id="TIGR03303"/>
    </source>
</evidence>
<reference evidence="13" key="1">
    <citation type="journal article" date="2019" name="Int. J. Syst. Evol. Microbiol.">
        <title>The Global Catalogue of Microorganisms (GCM) 10K type strain sequencing project: providing services to taxonomists for standard genome sequencing and annotation.</title>
        <authorList>
            <consortium name="The Broad Institute Genomics Platform"/>
            <consortium name="The Broad Institute Genome Sequencing Center for Infectious Disease"/>
            <person name="Wu L."/>
            <person name="Ma J."/>
        </authorList>
    </citation>
    <scope>NUCLEOTIDE SEQUENCE [LARGE SCALE GENOMIC DNA]</scope>
    <source>
        <strain evidence="13">KCTC 62192</strain>
    </source>
</reference>
<evidence type="ECO:0000256" key="4">
    <source>
        <dbReference type="ARBA" id="ARBA00022729"/>
    </source>
</evidence>